<comment type="caution">
    <text evidence="11">The sequence shown here is derived from an EMBL/GenBank/DDBJ whole genome shotgun (WGS) entry which is preliminary data.</text>
</comment>
<dbReference type="InterPro" id="IPR008930">
    <property type="entry name" value="Terpenoid_cyclase/PrenylTrfase"/>
</dbReference>
<feature type="domain" description="Prenyltransferase alpha-alpha toroid" evidence="10">
    <location>
        <begin position="9"/>
        <end position="66"/>
    </location>
</feature>
<dbReference type="Pfam" id="PF00432">
    <property type="entry name" value="Prenyltrans"/>
    <property type="match status" value="2"/>
</dbReference>
<organism evidence="11 12">
    <name type="scientific">Camellia sinensis var. sinensis</name>
    <name type="common">China tea</name>
    <dbReference type="NCBI Taxonomy" id="542762"/>
    <lineage>
        <taxon>Eukaryota</taxon>
        <taxon>Viridiplantae</taxon>
        <taxon>Streptophyta</taxon>
        <taxon>Embryophyta</taxon>
        <taxon>Tracheophyta</taxon>
        <taxon>Spermatophyta</taxon>
        <taxon>Magnoliopsida</taxon>
        <taxon>eudicotyledons</taxon>
        <taxon>Gunneridae</taxon>
        <taxon>Pentapetalae</taxon>
        <taxon>asterids</taxon>
        <taxon>Ericales</taxon>
        <taxon>Theaceae</taxon>
        <taxon>Camellia</taxon>
    </lineage>
</organism>
<evidence type="ECO:0000256" key="1">
    <source>
        <dbReference type="ARBA" id="ARBA00001947"/>
    </source>
</evidence>
<comment type="cofactor">
    <cofactor evidence="1">
        <name>Zn(2+)</name>
        <dbReference type="ChEBI" id="CHEBI:29105"/>
    </cofactor>
</comment>
<dbReference type="AlphaFoldDB" id="A0A4S4DAL6"/>
<evidence type="ECO:0000313" key="12">
    <source>
        <dbReference type="Proteomes" id="UP000306102"/>
    </source>
</evidence>
<keyword evidence="3" id="KW-0637">Prenyltransferase</keyword>
<dbReference type="EMBL" id="SDRB02011915">
    <property type="protein sequence ID" value="THF99588.1"/>
    <property type="molecule type" value="Genomic_DNA"/>
</dbReference>
<evidence type="ECO:0000256" key="8">
    <source>
        <dbReference type="ARBA" id="ARBA00030816"/>
    </source>
</evidence>
<keyword evidence="6" id="KW-0677">Repeat</keyword>
<dbReference type="Proteomes" id="UP000306102">
    <property type="component" value="Unassembled WGS sequence"/>
</dbReference>
<dbReference type="PANTHER" id="PTHR11774">
    <property type="entry name" value="GERANYLGERANYL TRANSFERASE TYPE BETA SUBUNIT"/>
    <property type="match status" value="1"/>
</dbReference>
<reference evidence="11 12" key="1">
    <citation type="journal article" date="2018" name="Proc. Natl. Acad. Sci. U.S.A.">
        <title>Draft genome sequence of Camellia sinensis var. sinensis provides insights into the evolution of the tea genome and tea quality.</title>
        <authorList>
            <person name="Wei C."/>
            <person name="Yang H."/>
            <person name="Wang S."/>
            <person name="Zhao J."/>
            <person name="Liu C."/>
            <person name="Gao L."/>
            <person name="Xia E."/>
            <person name="Lu Y."/>
            <person name="Tai Y."/>
            <person name="She G."/>
            <person name="Sun J."/>
            <person name="Cao H."/>
            <person name="Tong W."/>
            <person name="Gao Q."/>
            <person name="Li Y."/>
            <person name="Deng W."/>
            <person name="Jiang X."/>
            <person name="Wang W."/>
            <person name="Chen Q."/>
            <person name="Zhang S."/>
            <person name="Li H."/>
            <person name="Wu J."/>
            <person name="Wang P."/>
            <person name="Li P."/>
            <person name="Shi C."/>
            <person name="Zheng F."/>
            <person name="Jian J."/>
            <person name="Huang B."/>
            <person name="Shan D."/>
            <person name="Shi M."/>
            <person name="Fang C."/>
            <person name="Yue Y."/>
            <person name="Li F."/>
            <person name="Li D."/>
            <person name="Wei S."/>
            <person name="Han B."/>
            <person name="Jiang C."/>
            <person name="Yin Y."/>
            <person name="Xia T."/>
            <person name="Zhang Z."/>
            <person name="Bennetzen J.L."/>
            <person name="Zhao S."/>
            <person name="Wan X."/>
        </authorList>
    </citation>
    <scope>NUCLEOTIDE SEQUENCE [LARGE SCALE GENOMIC DNA]</scope>
    <source>
        <strain evidence="12">cv. Shuchazao</strain>
        <tissue evidence="11">Leaf</tissue>
    </source>
</reference>
<dbReference type="PANTHER" id="PTHR11774:SF11">
    <property type="entry name" value="GERANYLGERANYL TRANSFERASE TYPE-2 SUBUNIT BETA"/>
    <property type="match status" value="1"/>
</dbReference>
<dbReference type="GO" id="GO:0005968">
    <property type="term" value="C:Rab-protein geranylgeranyltransferase complex"/>
    <property type="evidence" value="ECO:0007669"/>
    <property type="project" value="TreeGrafter"/>
</dbReference>
<keyword evidence="5" id="KW-0479">Metal-binding</keyword>
<evidence type="ECO:0000256" key="7">
    <source>
        <dbReference type="ARBA" id="ARBA00022833"/>
    </source>
</evidence>
<protein>
    <recommendedName>
        <fullName evidence="8">Geranylgeranyl transferase type II subunit beta</fullName>
    </recommendedName>
    <alternativeName>
        <fullName evidence="9">Type II protein geranyl-geranyltransferase subunit beta</fullName>
    </alternativeName>
</protein>
<dbReference type="GO" id="GO:0046872">
    <property type="term" value="F:metal ion binding"/>
    <property type="evidence" value="ECO:0007669"/>
    <property type="project" value="UniProtKB-KW"/>
</dbReference>
<name>A0A4S4DAL6_CAMSN</name>
<keyword evidence="4" id="KW-0808">Transferase</keyword>
<gene>
    <name evidence="11" type="ORF">TEA_023849</name>
</gene>
<dbReference type="GO" id="GO:0004663">
    <property type="term" value="F:Rab geranylgeranyltransferase activity"/>
    <property type="evidence" value="ECO:0007669"/>
    <property type="project" value="TreeGrafter"/>
</dbReference>
<accession>A0A4S4DAL6</accession>
<keyword evidence="7" id="KW-0862">Zinc</keyword>
<feature type="domain" description="Prenyltransferase alpha-alpha toroid" evidence="10">
    <location>
        <begin position="89"/>
        <end position="144"/>
    </location>
</feature>
<evidence type="ECO:0000256" key="5">
    <source>
        <dbReference type="ARBA" id="ARBA00022723"/>
    </source>
</evidence>
<dbReference type="SUPFAM" id="SSF48239">
    <property type="entry name" value="Terpenoid cyclases/Protein prenyltransferases"/>
    <property type="match status" value="1"/>
</dbReference>
<dbReference type="Gene3D" id="1.50.10.20">
    <property type="match status" value="2"/>
</dbReference>
<comment type="similarity">
    <text evidence="2">Belongs to the protein prenyltransferase subunit beta family.</text>
</comment>
<evidence type="ECO:0000256" key="4">
    <source>
        <dbReference type="ARBA" id="ARBA00022679"/>
    </source>
</evidence>
<evidence type="ECO:0000259" key="10">
    <source>
        <dbReference type="Pfam" id="PF00432"/>
    </source>
</evidence>
<evidence type="ECO:0000256" key="2">
    <source>
        <dbReference type="ARBA" id="ARBA00010497"/>
    </source>
</evidence>
<dbReference type="STRING" id="542762.A0A4S4DAL6"/>
<proteinExistence type="inferred from homology"/>
<sequence>MKMDPFQVTWGEVDTRFSYIAICSLALLHSMDKINVDKAVKYFVSCKNLDGGFGCSPGAESHAAQILYIILTRTSLGGGYVSNRLNLEVCYSWWVLSSLVMIDRVQWIHKEKLVKFILDCQDKEKGGISDRPDDAVDVFHTFLESLIYVALEHMTLDIGHDPHLLYTLSGIQVLALFDKMHILDIDKYPPDQPWLGMIIGIWFLFVEIKEVTRYLAFPMDIVSSSTFGAVCGKNEKMSAPSFSRRNTK</sequence>
<evidence type="ECO:0000256" key="3">
    <source>
        <dbReference type="ARBA" id="ARBA00022602"/>
    </source>
</evidence>
<evidence type="ECO:0000313" key="11">
    <source>
        <dbReference type="EMBL" id="THF99588.1"/>
    </source>
</evidence>
<dbReference type="InterPro" id="IPR001330">
    <property type="entry name" value="Prenyltrans"/>
</dbReference>
<evidence type="ECO:0000256" key="6">
    <source>
        <dbReference type="ARBA" id="ARBA00022737"/>
    </source>
</evidence>
<dbReference type="InterPro" id="IPR045089">
    <property type="entry name" value="PGGT1B-like"/>
</dbReference>
<keyword evidence="12" id="KW-1185">Reference proteome</keyword>
<evidence type="ECO:0000256" key="9">
    <source>
        <dbReference type="ARBA" id="ARBA00032766"/>
    </source>
</evidence>